<gene>
    <name evidence="4" type="ORF">PF001_g5187</name>
    <name evidence="3" type="ORF">PF006_g5272</name>
    <name evidence="2" type="ORF">PF010_g6724</name>
</gene>
<evidence type="ECO:0000313" key="6">
    <source>
        <dbReference type="Proteomes" id="UP000440732"/>
    </source>
</evidence>
<protein>
    <submittedName>
        <fullName evidence="3">Uncharacterized protein</fullName>
    </submittedName>
</protein>
<feature type="region of interest" description="Disordered" evidence="1">
    <location>
        <begin position="48"/>
        <end position="67"/>
    </location>
</feature>
<sequence length="67" mass="7340">MQTLWSSSAKATFPLVGSSSEEWEAAARVEPIHLLQMVQQFQYPEEVLGTMNPTGTKTRGSGSRNGK</sequence>
<dbReference type="EMBL" id="QXFX01000274">
    <property type="protein sequence ID" value="KAE9122513.1"/>
    <property type="molecule type" value="Genomic_DNA"/>
</dbReference>
<evidence type="ECO:0000313" key="4">
    <source>
        <dbReference type="EMBL" id="KAE9320858.1"/>
    </source>
</evidence>
<name>A0A6A3UFF8_9STRA</name>
<evidence type="ECO:0000313" key="7">
    <source>
        <dbReference type="Proteomes" id="UP000488956"/>
    </source>
</evidence>
<feature type="compositionally biased region" description="Polar residues" evidence="1">
    <location>
        <begin position="51"/>
        <end position="67"/>
    </location>
</feature>
<dbReference type="Proteomes" id="UP000440732">
    <property type="component" value="Unassembled WGS sequence"/>
</dbReference>
<dbReference type="EMBL" id="QXGA01000194">
    <property type="protein sequence ID" value="KAE9150338.1"/>
    <property type="molecule type" value="Genomic_DNA"/>
</dbReference>
<comment type="caution">
    <text evidence="3">The sequence shown here is derived from an EMBL/GenBank/DDBJ whole genome shotgun (WGS) entry which is preliminary data.</text>
</comment>
<dbReference type="Proteomes" id="UP000488956">
    <property type="component" value="Unassembled WGS sequence"/>
</dbReference>
<reference evidence="5 6" key="1">
    <citation type="submission" date="2018-08" db="EMBL/GenBank/DDBJ databases">
        <title>Genomic investigation of the strawberry pathogen Phytophthora fragariae indicates pathogenicity is determined by transcriptional variation in three key races.</title>
        <authorList>
            <person name="Adams T.M."/>
            <person name="Armitage A.D."/>
            <person name="Sobczyk M.K."/>
            <person name="Bates H.J."/>
            <person name="Dunwell J.M."/>
            <person name="Nellist C.F."/>
            <person name="Harrison R.J."/>
        </authorList>
    </citation>
    <scope>NUCLEOTIDE SEQUENCE [LARGE SCALE GENOMIC DNA]</scope>
    <source>
        <strain evidence="4 5">A4</strain>
        <strain evidence="3 6">NOV-5</strain>
        <strain evidence="2 7">ONT-3</strain>
    </source>
</reference>
<evidence type="ECO:0000256" key="1">
    <source>
        <dbReference type="SAM" id="MobiDB-lite"/>
    </source>
</evidence>
<dbReference type="AlphaFoldDB" id="A0A6A3UFF8"/>
<proteinExistence type="predicted"/>
<dbReference type="Proteomes" id="UP000437068">
    <property type="component" value="Unassembled WGS sequence"/>
</dbReference>
<dbReference type="EMBL" id="QXGE01000189">
    <property type="protein sequence ID" value="KAE9320858.1"/>
    <property type="molecule type" value="Genomic_DNA"/>
</dbReference>
<organism evidence="3 6">
    <name type="scientific">Phytophthora fragariae</name>
    <dbReference type="NCBI Taxonomy" id="53985"/>
    <lineage>
        <taxon>Eukaryota</taxon>
        <taxon>Sar</taxon>
        <taxon>Stramenopiles</taxon>
        <taxon>Oomycota</taxon>
        <taxon>Peronosporomycetes</taxon>
        <taxon>Peronosporales</taxon>
        <taxon>Peronosporaceae</taxon>
        <taxon>Phytophthora</taxon>
    </lineage>
</organism>
<evidence type="ECO:0000313" key="3">
    <source>
        <dbReference type="EMBL" id="KAE9150338.1"/>
    </source>
</evidence>
<evidence type="ECO:0000313" key="2">
    <source>
        <dbReference type="EMBL" id="KAE9122513.1"/>
    </source>
</evidence>
<evidence type="ECO:0000313" key="5">
    <source>
        <dbReference type="Proteomes" id="UP000437068"/>
    </source>
</evidence>
<accession>A0A6A3UFF8</accession>